<evidence type="ECO:0000256" key="1">
    <source>
        <dbReference type="SAM" id="MobiDB-lite"/>
    </source>
</evidence>
<feature type="region of interest" description="Disordered" evidence="1">
    <location>
        <begin position="751"/>
        <end position="771"/>
    </location>
</feature>
<gene>
    <name evidence="4" type="ORF">F7O44_13415</name>
</gene>
<evidence type="ECO:0000313" key="5">
    <source>
        <dbReference type="Proteomes" id="UP000460435"/>
    </source>
</evidence>
<feature type="region of interest" description="Disordered" evidence="1">
    <location>
        <begin position="37"/>
        <end position="59"/>
    </location>
</feature>
<feature type="transmembrane region" description="Helical" evidence="2">
    <location>
        <begin position="608"/>
        <end position="625"/>
    </location>
</feature>
<feature type="transmembrane region" description="Helical" evidence="2">
    <location>
        <begin position="419"/>
        <end position="441"/>
    </location>
</feature>
<dbReference type="Proteomes" id="UP000460435">
    <property type="component" value="Unassembled WGS sequence"/>
</dbReference>
<feature type="transmembrane region" description="Helical" evidence="2">
    <location>
        <begin position="480"/>
        <end position="501"/>
    </location>
</feature>
<feature type="transmembrane region" description="Helical" evidence="2">
    <location>
        <begin position="697"/>
        <end position="719"/>
    </location>
</feature>
<evidence type="ECO:0000256" key="2">
    <source>
        <dbReference type="SAM" id="Phobius"/>
    </source>
</evidence>
<proteinExistence type="predicted"/>
<feature type="transmembrane region" description="Helical" evidence="2">
    <location>
        <begin position="581"/>
        <end position="601"/>
    </location>
</feature>
<feature type="signal peptide" evidence="3">
    <location>
        <begin position="1"/>
        <end position="35"/>
    </location>
</feature>
<feature type="transmembrane region" description="Helical" evidence="2">
    <location>
        <begin position="521"/>
        <end position="544"/>
    </location>
</feature>
<dbReference type="AlphaFoldDB" id="A0A7K3M556"/>
<protein>
    <recommendedName>
        <fullName evidence="6">Cytochrome d ubiquinol oxidase subunit II</fullName>
    </recommendedName>
</protein>
<keyword evidence="2" id="KW-0812">Transmembrane</keyword>
<sequence>MTRRVRGAGGGRRFGMGRRVLAVAALALTSMAGLATTASGSGQPGTGDEPEPSEHGGPNVVLAGVAGLAWEDVTRDDMPTLYEMAGTDAVAALTARTIRSRTCAVDGWLTVSSGRRSTDLIDSDGDGTADRYCRPAPTPVRDDDGGAMVPGWQTYVEEQKNHAYNPTLGLVGDRLGERGMCATAAGPGAALALADTTGRVASYGPNPAEVDTAVMSECPVTVVDLGAMPAPAPAASDEQERQNALEQRRQVAGGIDDLLASLREELPENTALLVIGVSDSGPTAIPLHNDPSRIAGSALRVAVASGPTPDGGEYGPRWLTSASTRWSGIVQITDVASTLLEYAGFEEPTQGSVGRPWRTAGAHPAEASETIADLLSTNTAAQIYRTQSGPFFQFLGIIQLVVFGIALAMVMLRPASRPAVLRSVHVAALAIASFPVASYLANLAPWAHSDRPALYLWSIIVAISVALTTVAVTGPWRRRIYGPAGFLGAVTAGVMAIDVTTGSNLQQLSLLGLSPVVAGRFYGLGNIPFAIFIAACLVAAAALAQLMLDRGVSRRTAGAVTAVIGMVATIVTGAPQAGADVGGILAAIPGFAVLVIGVLGTRLTIIKLFGAGVAALAVFLLIAWLDWLRPAGSRTHFGGFFDDLTSGEALTVIWRKMGASFGTLNRLPYYAWTVPIAYAAILWLTSRSGAAGVRAALARWPIMNFLIWSGLMAGAAGFAANDSGIIIPALLLTTGIPLVVSAIVAARREADQGTPVEEPSTPELRAGATKP</sequence>
<dbReference type="EMBL" id="WLZY01000004">
    <property type="protein sequence ID" value="NDL58072.1"/>
    <property type="molecule type" value="Genomic_DNA"/>
</dbReference>
<feature type="transmembrane region" description="Helical" evidence="2">
    <location>
        <begin position="725"/>
        <end position="746"/>
    </location>
</feature>
<keyword evidence="2" id="KW-0472">Membrane</keyword>
<feature type="chain" id="PRO_5039577772" description="Cytochrome d ubiquinol oxidase subunit II" evidence="3">
    <location>
        <begin position="36"/>
        <end position="771"/>
    </location>
</feature>
<feature type="transmembrane region" description="Helical" evidence="2">
    <location>
        <begin position="667"/>
        <end position="685"/>
    </location>
</feature>
<keyword evidence="2" id="KW-1133">Transmembrane helix</keyword>
<feature type="transmembrane region" description="Helical" evidence="2">
    <location>
        <begin position="556"/>
        <end position="575"/>
    </location>
</feature>
<name>A0A7K3M556_9ACTN</name>
<evidence type="ECO:0000313" key="4">
    <source>
        <dbReference type="EMBL" id="NDL58072.1"/>
    </source>
</evidence>
<accession>A0A7K3M556</accession>
<reference evidence="4 5" key="1">
    <citation type="submission" date="2019-11" db="EMBL/GenBank/DDBJ databases">
        <authorList>
            <person name="Li X.-J."/>
            <person name="Feng X.-M."/>
        </authorList>
    </citation>
    <scope>NUCLEOTIDE SEQUENCE [LARGE SCALE GENOMIC DNA]</scope>
    <source>
        <strain evidence="4 5">XMNu-373</strain>
    </source>
</reference>
<feature type="transmembrane region" description="Helical" evidence="2">
    <location>
        <begin position="391"/>
        <end position="412"/>
    </location>
</feature>
<keyword evidence="5" id="KW-1185">Reference proteome</keyword>
<feature type="region of interest" description="Disordered" evidence="1">
    <location>
        <begin position="119"/>
        <end position="147"/>
    </location>
</feature>
<feature type="transmembrane region" description="Helical" evidence="2">
    <location>
        <begin position="453"/>
        <end position="473"/>
    </location>
</feature>
<organism evidence="4 5">
    <name type="scientific">Phytoactinopolyspora mesophila</name>
    <dbReference type="NCBI Taxonomy" id="2650750"/>
    <lineage>
        <taxon>Bacteria</taxon>
        <taxon>Bacillati</taxon>
        <taxon>Actinomycetota</taxon>
        <taxon>Actinomycetes</taxon>
        <taxon>Jiangellales</taxon>
        <taxon>Jiangellaceae</taxon>
        <taxon>Phytoactinopolyspora</taxon>
    </lineage>
</organism>
<dbReference type="RefSeq" id="WP_162450760.1">
    <property type="nucleotide sequence ID" value="NZ_WLZY01000004.1"/>
</dbReference>
<comment type="caution">
    <text evidence="4">The sequence shown here is derived from an EMBL/GenBank/DDBJ whole genome shotgun (WGS) entry which is preliminary data.</text>
</comment>
<keyword evidence="3" id="KW-0732">Signal</keyword>
<evidence type="ECO:0000256" key="3">
    <source>
        <dbReference type="SAM" id="SignalP"/>
    </source>
</evidence>
<evidence type="ECO:0008006" key="6">
    <source>
        <dbReference type="Google" id="ProtNLM"/>
    </source>
</evidence>